<dbReference type="EMBL" id="DRNS01000008">
    <property type="protein sequence ID" value="HHH14096.1"/>
    <property type="molecule type" value="Genomic_DNA"/>
</dbReference>
<reference evidence="1" key="1">
    <citation type="journal article" date="2020" name="mSystems">
        <title>Genome- and Community-Level Interaction Insights into Carbon Utilization and Element Cycling Functions of Hydrothermarchaeota in Hydrothermal Sediment.</title>
        <authorList>
            <person name="Zhou Z."/>
            <person name="Liu Y."/>
            <person name="Xu W."/>
            <person name="Pan J."/>
            <person name="Luo Z.H."/>
            <person name="Li M."/>
        </authorList>
    </citation>
    <scope>NUCLEOTIDE SEQUENCE [LARGE SCALE GENOMIC DNA]</scope>
    <source>
        <strain evidence="1">HyVt-517</strain>
    </source>
</reference>
<dbReference type="Pfam" id="PF02511">
    <property type="entry name" value="Thy1"/>
    <property type="match status" value="1"/>
</dbReference>
<evidence type="ECO:0008006" key="2">
    <source>
        <dbReference type="Google" id="ProtNLM"/>
    </source>
</evidence>
<accession>A0A7V5J290</accession>
<dbReference type="GO" id="GO:0050660">
    <property type="term" value="F:flavin adenine dinucleotide binding"/>
    <property type="evidence" value="ECO:0007669"/>
    <property type="project" value="InterPro"/>
</dbReference>
<evidence type="ECO:0000313" key="1">
    <source>
        <dbReference type="EMBL" id="HHH14096.1"/>
    </source>
</evidence>
<dbReference type="AlphaFoldDB" id="A0A7V5J290"/>
<protein>
    <recommendedName>
        <fullName evidence="2">Thymidylate synthase (FAD)</fullName>
    </recommendedName>
</protein>
<feature type="non-terminal residue" evidence="1">
    <location>
        <position position="424"/>
    </location>
</feature>
<dbReference type="PROSITE" id="PS51331">
    <property type="entry name" value="THYX"/>
    <property type="match status" value="1"/>
</dbReference>
<dbReference type="Gene3D" id="3.30.1360.170">
    <property type="match status" value="1"/>
</dbReference>
<name>A0A7V5J290_UNCKA</name>
<dbReference type="InterPro" id="IPR003669">
    <property type="entry name" value="Thymidylate_synthase_ThyX"/>
</dbReference>
<dbReference type="GO" id="GO:0006231">
    <property type="term" value="P:dTMP biosynthetic process"/>
    <property type="evidence" value="ECO:0007669"/>
    <property type="project" value="InterPro"/>
</dbReference>
<proteinExistence type="predicted"/>
<gene>
    <name evidence="1" type="ORF">ENJ78_00110</name>
</gene>
<organism evidence="1">
    <name type="scientific">candidate division WWE3 bacterium</name>
    <dbReference type="NCBI Taxonomy" id="2053526"/>
    <lineage>
        <taxon>Bacteria</taxon>
        <taxon>Katanobacteria</taxon>
    </lineage>
</organism>
<sequence>MPLTFFKKLSNLLVMPSKPKKDNLKKAGLSFSKGLKPKKILVDSPYTWFNFSEEQTGLTEVCLINENTGFIVSSPFANLKKRTASHMAWAGARHSRAPGMSWEILAEMGEKGVDPDKKLETTFVNYGHASVADMANIMLHIEEIPMHLAMAIFNDHALNGGQEKSTRYQVKFLKIDAQTPLKRHGIKDKKAEDLYKHIINQAEILTNKYYKRIESEFRKLFKPKDKREESSLVARTLDTARMFMPLGLKTGMSINTSAREWSRFIGNLKASPIKEYQELGEQLQHFLTPTKEVEKALNFKAEAPSLIRHTEPSKTAQENLKDLKEYLQKHFHKKVKSFEKKTKKKIKEKKQSIEYFNVKNENTFLNILVAQHINLLYPYLDFKEAVKFIKSLNKTAKKEIVNIIFKNHNRFKQIPIFDDVGPFT</sequence>
<dbReference type="GO" id="GO:0050797">
    <property type="term" value="F:thymidylate synthase (FAD) activity"/>
    <property type="evidence" value="ECO:0007669"/>
    <property type="project" value="InterPro"/>
</dbReference>
<dbReference type="SUPFAM" id="SSF69796">
    <property type="entry name" value="Thymidylate synthase-complementing protein Thy1"/>
    <property type="match status" value="1"/>
</dbReference>
<dbReference type="Proteomes" id="UP000886106">
    <property type="component" value="Unassembled WGS sequence"/>
</dbReference>
<comment type="caution">
    <text evidence="1">The sequence shown here is derived from an EMBL/GenBank/DDBJ whole genome shotgun (WGS) entry which is preliminary data.</text>
</comment>
<dbReference type="InterPro" id="IPR036098">
    <property type="entry name" value="Thymidylate_synthase_ThyX_sf"/>
</dbReference>